<dbReference type="Proteomes" id="UP000266313">
    <property type="component" value="Chromosome"/>
</dbReference>
<evidence type="ECO:0000256" key="1">
    <source>
        <dbReference type="SAM" id="MobiDB-lite"/>
    </source>
</evidence>
<gene>
    <name evidence="2" type="ORF">sS8_1428</name>
</gene>
<accession>A0A250KP65</accession>
<sequence>MSTSLNLKVALSALVISLFVGTIQWLELQRIGLAGEQVGTLLSGTDISAEALARAPLEVRLARAVFLAARERHDEALDAYGYLVEQGGVQFRVTALYDLGNLHLRRALTHVEKNEINRALPLVELAKDAYKKALRLDPNHWDSKYNLEVAMRLLPEMDRIHRDGGEEEAEEEEGALWTTVPGFPRGLP</sequence>
<dbReference type="Gene3D" id="1.25.40.10">
    <property type="entry name" value="Tetratricopeptide repeat domain"/>
    <property type="match status" value="1"/>
</dbReference>
<evidence type="ECO:0000313" key="3">
    <source>
        <dbReference type="Proteomes" id="UP000266313"/>
    </source>
</evidence>
<dbReference type="RefSeq" id="WP_119629001.1">
    <property type="nucleotide sequence ID" value="NZ_AP017928.1"/>
</dbReference>
<name>A0A250KP65_9GAMM</name>
<proteinExistence type="predicted"/>
<reference evidence="2 3" key="1">
    <citation type="submission" date="2016-12" db="EMBL/GenBank/DDBJ databases">
        <title>Genome sequencing of Methylocaldum marinum.</title>
        <authorList>
            <person name="Takeuchi M."/>
            <person name="Kamagata Y."/>
            <person name="Hiraoka S."/>
            <person name="Oshima K."/>
            <person name="Hattori M."/>
            <person name="Iwasaki W."/>
        </authorList>
    </citation>
    <scope>NUCLEOTIDE SEQUENCE [LARGE SCALE GENOMIC DNA]</scope>
    <source>
        <strain evidence="2 3">S8</strain>
    </source>
</reference>
<dbReference type="KEGG" id="mmai:sS8_1428"/>
<dbReference type="InterPro" id="IPR011990">
    <property type="entry name" value="TPR-like_helical_dom_sf"/>
</dbReference>
<dbReference type="OrthoDB" id="5567017at2"/>
<dbReference type="SUPFAM" id="SSF48452">
    <property type="entry name" value="TPR-like"/>
    <property type="match status" value="1"/>
</dbReference>
<dbReference type="AlphaFoldDB" id="A0A250KP65"/>
<feature type="compositionally biased region" description="Acidic residues" evidence="1">
    <location>
        <begin position="165"/>
        <end position="174"/>
    </location>
</feature>
<feature type="region of interest" description="Disordered" evidence="1">
    <location>
        <begin position="163"/>
        <end position="188"/>
    </location>
</feature>
<evidence type="ECO:0000313" key="2">
    <source>
        <dbReference type="EMBL" id="BBA33388.1"/>
    </source>
</evidence>
<keyword evidence="3" id="KW-1185">Reference proteome</keyword>
<dbReference type="EMBL" id="AP017928">
    <property type="protein sequence ID" value="BBA33388.1"/>
    <property type="molecule type" value="Genomic_DNA"/>
</dbReference>
<protein>
    <submittedName>
        <fullName evidence="2">MxaK protein</fullName>
    </submittedName>
</protein>
<organism evidence="2 3">
    <name type="scientific">Methylocaldum marinum</name>
    <dbReference type="NCBI Taxonomy" id="1432792"/>
    <lineage>
        <taxon>Bacteria</taxon>
        <taxon>Pseudomonadati</taxon>
        <taxon>Pseudomonadota</taxon>
        <taxon>Gammaproteobacteria</taxon>
        <taxon>Methylococcales</taxon>
        <taxon>Methylococcaceae</taxon>
        <taxon>Methylocaldum</taxon>
    </lineage>
</organism>